<keyword evidence="7" id="KW-0472">Membrane</keyword>
<dbReference type="Pfam" id="PF04093">
    <property type="entry name" value="MreD"/>
    <property type="match status" value="1"/>
</dbReference>
<gene>
    <name evidence="8" type="primary">mreD</name>
    <name evidence="8" type="ORF">DT351_05100</name>
</gene>
<dbReference type="EMBL" id="CP031003">
    <property type="protein sequence ID" value="AXN35771.1"/>
    <property type="molecule type" value="Genomic_DNA"/>
</dbReference>
<keyword evidence="5" id="KW-0133">Cell shape</keyword>
<evidence type="ECO:0000256" key="7">
    <source>
        <dbReference type="ARBA" id="ARBA00023136"/>
    </source>
</evidence>
<dbReference type="NCBIfam" id="TIGR03426">
    <property type="entry name" value="shape_MreD"/>
    <property type="match status" value="1"/>
</dbReference>
<protein>
    <submittedName>
        <fullName evidence="8">Rod shape-determining protein MreD</fullName>
    </submittedName>
</protein>
<evidence type="ECO:0000256" key="3">
    <source>
        <dbReference type="ARBA" id="ARBA00022475"/>
    </source>
</evidence>
<dbReference type="AlphaFoldDB" id="A0A385ADN2"/>
<name>A0A385ADN2_LATCU</name>
<keyword evidence="4" id="KW-0812">Transmembrane</keyword>
<evidence type="ECO:0000256" key="4">
    <source>
        <dbReference type="ARBA" id="ARBA00022692"/>
    </source>
</evidence>
<evidence type="ECO:0000313" key="8">
    <source>
        <dbReference type="EMBL" id="AXN35771.1"/>
    </source>
</evidence>
<dbReference type="GO" id="GO:0005886">
    <property type="term" value="C:plasma membrane"/>
    <property type="evidence" value="ECO:0007669"/>
    <property type="project" value="UniProtKB-SubCell"/>
</dbReference>
<evidence type="ECO:0000256" key="1">
    <source>
        <dbReference type="ARBA" id="ARBA00004651"/>
    </source>
</evidence>
<sequence>MKVSSMGVTRLQRRYLLPIYLLVAFYLDGAISHLCEQWLYTPDHTLISRLFMLVLVVTAFVLPEERQLTWYAAGIGLLYDLYYTGMIGMYTFAVPLIIYTVRYLKQYLPDSAFFIGLIDVLCLTLLESTIYIMNRLIGYATVTPVEFISNVLAPTIALNLVYFVFLYLPLKYLLLKLKSER</sequence>
<organism evidence="8 9">
    <name type="scientific">Latilactobacillus curvatus</name>
    <name type="common">Lactobacillus curvatus</name>
    <dbReference type="NCBI Taxonomy" id="28038"/>
    <lineage>
        <taxon>Bacteria</taxon>
        <taxon>Bacillati</taxon>
        <taxon>Bacillota</taxon>
        <taxon>Bacilli</taxon>
        <taxon>Lactobacillales</taxon>
        <taxon>Lactobacillaceae</taxon>
        <taxon>Latilactobacillus</taxon>
    </lineage>
</organism>
<comment type="similarity">
    <text evidence="2">Belongs to the MreD family.</text>
</comment>
<keyword evidence="3" id="KW-1003">Cell membrane</keyword>
<dbReference type="InterPro" id="IPR007227">
    <property type="entry name" value="Cell_shape_determining_MreD"/>
</dbReference>
<evidence type="ECO:0000313" key="9">
    <source>
        <dbReference type="Proteomes" id="UP000257607"/>
    </source>
</evidence>
<reference evidence="8 9" key="1">
    <citation type="submission" date="2018-07" db="EMBL/GenBank/DDBJ databases">
        <title>Lactobacillus curvatus genome sequence.</title>
        <authorList>
            <person name="Prechtl R."/>
        </authorList>
    </citation>
    <scope>NUCLEOTIDE SEQUENCE [LARGE SCALE GENOMIC DNA]</scope>
    <source>
        <strain evidence="8 9">TMW 1.1928</strain>
    </source>
</reference>
<proteinExistence type="inferred from homology"/>
<keyword evidence="6" id="KW-1133">Transmembrane helix</keyword>
<accession>A0A385ADN2</accession>
<evidence type="ECO:0000256" key="6">
    <source>
        <dbReference type="ARBA" id="ARBA00022989"/>
    </source>
</evidence>
<dbReference type="GO" id="GO:0008360">
    <property type="term" value="P:regulation of cell shape"/>
    <property type="evidence" value="ECO:0007669"/>
    <property type="project" value="UniProtKB-KW"/>
</dbReference>
<evidence type="ECO:0000256" key="5">
    <source>
        <dbReference type="ARBA" id="ARBA00022960"/>
    </source>
</evidence>
<evidence type="ECO:0000256" key="2">
    <source>
        <dbReference type="ARBA" id="ARBA00007776"/>
    </source>
</evidence>
<dbReference type="Proteomes" id="UP000257607">
    <property type="component" value="Chromosome"/>
</dbReference>
<comment type="subcellular location">
    <subcellularLocation>
        <location evidence="1">Cell membrane</location>
        <topology evidence="1">Multi-pass membrane protein</topology>
    </subcellularLocation>
</comment>